<dbReference type="GO" id="GO:0005847">
    <property type="term" value="C:mRNA cleavage and polyadenylation specificity factor complex"/>
    <property type="evidence" value="ECO:0007669"/>
    <property type="project" value="TreeGrafter"/>
</dbReference>
<accession>A0AAD1RZK7</accession>
<dbReference type="EMBL" id="OW240915">
    <property type="protein sequence ID" value="CAH2283271.1"/>
    <property type="molecule type" value="Genomic_DNA"/>
</dbReference>
<dbReference type="InterPro" id="IPR021850">
    <property type="entry name" value="Symplekin/Pta1"/>
</dbReference>
<feature type="region of interest" description="Disordered" evidence="1">
    <location>
        <begin position="1"/>
        <end position="24"/>
    </location>
</feature>
<dbReference type="AlphaFoldDB" id="A0AAD1RZK7"/>
<name>A0AAD1RZK7_PELCU</name>
<dbReference type="Proteomes" id="UP001295444">
    <property type="component" value="Chromosome 04"/>
</dbReference>
<feature type="compositionally biased region" description="Basic and acidic residues" evidence="1">
    <location>
        <begin position="1"/>
        <end position="10"/>
    </location>
</feature>
<feature type="region of interest" description="Disordered" evidence="1">
    <location>
        <begin position="773"/>
        <end position="816"/>
    </location>
</feature>
<dbReference type="SUPFAM" id="SSF48371">
    <property type="entry name" value="ARM repeat"/>
    <property type="match status" value="1"/>
</dbReference>
<proteinExistence type="predicted"/>
<evidence type="ECO:0000256" key="1">
    <source>
        <dbReference type="SAM" id="MobiDB-lite"/>
    </source>
</evidence>
<gene>
    <name evidence="3" type="ORF">PECUL_23A010344</name>
</gene>
<sequence length="816" mass="91605">MAAPEDRSDEAPGPECLSPDSSQLSTNIEAEVLQLLQTPESVPSLVPCSMVALAGTMPDSVQAACGPVRGAGPDTLGDHPGQHRGKQVTAALITPDTEHDKKAPVRIVKEESNKAEAQAICVLSSQSTASKISEPDAPQAKIQPVPILPPATQNRQTGARGSRNFFMIKKMCAQLTDSQILSFKHEAVKRILQAENTISSSGLSKMRVKILARLVSQLDTAMKLEVLRHFLSDTHGQLELAVAWLYQEYCKYLSDGDDQGYQECLIAMLTGLQDRPDLNDGIFSKVVLGAPMLTDSALEVIRNYCEGEGHSYLGMATLRELIMTRPAHRFQYLHLLLDLSLHEKDKVRQQAIHFIKYLYEKQTLQEYIEIFALNYLQLLVHPNTPSVLFRADKDTEVAVPWTEDTVKQCLYVYLAILPQNHRLIHELASVYAEATAVSKSILRRVIDTPIRCIGMNSPEFLLLIENCPYGAETLVIRCLYILTDNAPPSPELVKCVRALYQKRVPDVRFLIPVLNELSRREVIQALPKLIELKSFVVKDVFNRLLGFSHGDFHSAMPSFTPRDLIIALHDIDTRKCSIKRVIKAINICFMASSVYTPKVLAGVLQQLTNTTPIPVLLMRTVIQALEIYPELASFIMSILTHLIYRQVWKYPKVWEGFIQCCQKTNPQSLWIIMQLPPPQLLSILQTCPDIRAPFLARVRASSLHQLAHVPHSIRAILNAESKRESEKQKALSHDIISRCSVHEKCFKRPRLEEQKRQNIKEKQEEIAEVGMPSLLIDAEKGEPVKAYGEEKSQENSLNYTTETTESSPPDEPLTED</sequence>
<organism evidence="3 4">
    <name type="scientific">Pelobates cultripes</name>
    <name type="common">Western spadefoot toad</name>
    <dbReference type="NCBI Taxonomy" id="61616"/>
    <lineage>
        <taxon>Eukaryota</taxon>
        <taxon>Metazoa</taxon>
        <taxon>Chordata</taxon>
        <taxon>Craniata</taxon>
        <taxon>Vertebrata</taxon>
        <taxon>Euteleostomi</taxon>
        <taxon>Amphibia</taxon>
        <taxon>Batrachia</taxon>
        <taxon>Anura</taxon>
        <taxon>Pelobatoidea</taxon>
        <taxon>Pelobatidae</taxon>
        <taxon>Pelobates</taxon>
    </lineage>
</organism>
<dbReference type="Pfam" id="PF12295">
    <property type="entry name" value="Symplekin_C"/>
    <property type="match status" value="1"/>
</dbReference>
<evidence type="ECO:0000259" key="2">
    <source>
        <dbReference type="Pfam" id="PF12295"/>
    </source>
</evidence>
<feature type="domain" description="Symplekin C-terminal" evidence="2">
    <location>
        <begin position="506"/>
        <end position="687"/>
    </location>
</feature>
<dbReference type="InterPro" id="IPR022075">
    <property type="entry name" value="Symplekin_C"/>
</dbReference>
<dbReference type="PANTHER" id="PTHR15245:SF20">
    <property type="entry name" value="SYMPLEKIN"/>
    <property type="match status" value="1"/>
</dbReference>
<keyword evidence="4" id="KW-1185">Reference proteome</keyword>
<reference evidence="3" key="1">
    <citation type="submission" date="2022-03" db="EMBL/GenBank/DDBJ databases">
        <authorList>
            <person name="Alioto T."/>
            <person name="Alioto T."/>
            <person name="Gomez Garrido J."/>
        </authorList>
    </citation>
    <scope>NUCLEOTIDE SEQUENCE</scope>
</reference>
<feature type="compositionally biased region" description="Basic and acidic residues" evidence="1">
    <location>
        <begin position="777"/>
        <end position="793"/>
    </location>
</feature>
<feature type="region of interest" description="Disordered" evidence="1">
    <location>
        <begin position="137"/>
        <end position="159"/>
    </location>
</feature>
<evidence type="ECO:0000313" key="4">
    <source>
        <dbReference type="Proteomes" id="UP001295444"/>
    </source>
</evidence>
<dbReference type="InterPro" id="IPR016024">
    <property type="entry name" value="ARM-type_fold"/>
</dbReference>
<protein>
    <submittedName>
        <fullName evidence="3">Symplekin isoform X2</fullName>
    </submittedName>
</protein>
<evidence type="ECO:0000313" key="3">
    <source>
        <dbReference type="EMBL" id="CAH2283271.1"/>
    </source>
</evidence>
<dbReference type="PANTHER" id="PTHR15245">
    <property type="entry name" value="SYMPLEKIN-RELATED"/>
    <property type="match status" value="1"/>
</dbReference>